<dbReference type="Gene3D" id="3.90.1150.10">
    <property type="entry name" value="Aspartate Aminotransferase, domain 1"/>
    <property type="match status" value="1"/>
</dbReference>
<dbReference type="InterPro" id="IPR015421">
    <property type="entry name" value="PyrdxlP-dep_Trfase_major"/>
</dbReference>
<evidence type="ECO:0000256" key="2">
    <source>
        <dbReference type="ARBA" id="ARBA00022576"/>
    </source>
</evidence>
<dbReference type="EMBL" id="AP009153">
    <property type="protein sequence ID" value="BAH37968.1"/>
    <property type="molecule type" value="Genomic_DNA"/>
</dbReference>
<dbReference type="PANTHER" id="PTHR42832:SF3">
    <property type="entry name" value="L-GLUTAMINE--4-(METHYLSULFANYL)-2-OXOBUTANOATE AMINOTRANSFERASE"/>
    <property type="match status" value="1"/>
</dbReference>
<evidence type="ECO:0000256" key="1">
    <source>
        <dbReference type="ARBA" id="ARBA00001933"/>
    </source>
</evidence>
<dbReference type="InterPro" id="IPR050881">
    <property type="entry name" value="LL-DAP_aminotransferase"/>
</dbReference>
<keyword evidence="3 5" id="KW-0808">Transferase</keyword>
<dbReference type="SUPFAM" id="SSF53383">
    <property type="entry name" value="PLP-dependent transferases"/>
    <property type="match status" value="1"/>
</dbReference>
<gene>
    <name evidence="5" type="ordered locus">GAU_0926</name>
</gene>
<protein>
    <submittedName>
        <fullName evidence="5">Putative aminotransferase</fullName>
    </submittedName>
</protein>
<keyword evidence="2 5" id="KW-0032">Aminotransferase</keyword>
<name>C1A6V8_GEMAT</name>
<dbReference type="eggNOG" id="COG0436">
    <property type="taxonomic scope" value="Bacteria"/>
</dbReference>
<proteinExistence type="predicted"/>
<feature type="domain" description="Aminotransferase class I/classII large" evidence="4">
    <location>
        <begin position="41"/>
        <end position="376"/>
    </location>
</feature>
<comment type="cofactor">
    <cofactor evidence="1">
        <name>pyridoxal 5'-phosphate</name>
        <dbReference type="ChEBI" id="CHEBI:597326"/>
    </cofactor>
</comment>
<evidence type="ECO:0000313" key="5">
    <source>
        <dbReference type="EMBL" id="BAH37968.1"/>
    </source>
</evidence>
<reference evidence="6" key="1">
    <citation type="submission" date="2006-03" db="EMBL/GenBank/DDBJ databases">
        <title>Complete genome sequence of Gemmatimonas aurantiaca T-27 that represents a novel phylum Gemmatimonadetes.</title>
        <authorList>
            <person name="Takasaki K."/>
            <person name="Ichikawa N."/>
            <person name="Miura H."/>
            <person name="Matsushita S."/>
            <person name="Watanabe Y."/>
            <person name="Oguchi A."/>
            <person name="Ankai A."/>
            <person name="Yashiro I."/>
            <person name="Takahashi M."/>
            <person name="Terui Y."/>
            <person name="Fukui S."/>
            <person name="Yokoyama H."/>
            <person name="Tanikawa S."/>
            <person name="Hanada S."/>
            <person name="Kamagata Y."/>
            <person name="Fujita N."/>
        </authorList>
    </citation>
    <scope>NUCLEOTIDE SEQUENCE [LARGE SCALE GENOMIC DNA]</scope>
    <source>
        <strain evidence="6">T-27 / DSM 14586 / JCM 11422 / NBRC 100505</strain>
    </source>
</reference>
<dbReference type="Pfam" id="PF00155">
    <property type="entry name" value="Aminotran_1_2"/>
    <property type="match status" value="1"/>
</dbReference>
<dbReference type="InterPro" id="IPR015422">
    <property type="entry name" value="PyrdxlP-dep_Trfase_small"/>
</dbReference>
<dbReference type="GO" id="GO:0008483">
    <property type="term" value="F:transaminase activity"/>
    <property type="evidence" value="ECO:0007669"/>
    <property type="project" value="UniProtKB-KW"/>
</dbReference>
<dbReference type="KEGG" id="gau:GAU_0926"/>
<dbReference type="InterPro" id="IPR004839">
    <property type="entry name" value="Aminotransferase_I/II_large"/>
</dbReference>
<dbReference type="HOGENOM" id="CLU_017584_4_5_0"/>
<sequence length="395" mass="41909">MVGADGSCVDCSMTHTLSKIPPYVFYELDARRARHRAAGKTLIDVGIGSPDGPIPSVVVETMQRVAADRALSGYPYFQAHPTFTAAVTGYMQSRFQVALDPAREVLALAGSKEGIAELVLSHAEPGDVVLVPEVYYPVYARSTLLAGAEPVFVPFLADGRLDLDAITPDQARRARVMIINYPGNPTTTSVTLDELARYVAFAEQHDILLLSDLAYSELSFDGYVVPSVLQVPGASRVAVETHTCSKSFNMAGVRIAFVAGKQEAIARLDAYRSNIGYGVSTLSQLAGATAFAHAAELVPPIVTEYRARRDRLVAAMRAGGWDVASPAATMYLWLDVPAGFDDWGWVDALMAGPGVVVTPGIAFGDAGRGKFRVSLVQNGDTLAAAAAGITSTVPA</sequence>
<dbReference type="CDD" id="cd00609">
    <property type="entry name" value="AAT_like"/>
    <property type="match status" value="1"/>
</dbReference>
<dbReference type="InterPro" id="IPR015424">
    <property type="entry name" value="PyrdxlP-dep_Trfase"/>
</dbReference>
<dbReference type="Gene3D" id="3.40.640.10">
    <property type="entry name" value="Type I PLP-dependent aspartate aminotransferase-like (Major domain)"/>
    <property type="match status" value="1"/>
</dbReference>
<evidence type="ECO:0000256" key="3">
    <source>
        <dbReference type="ARBA" id="ARBA00022679"/>
    </source>
</evidence>
<dbReference type="Proteomes" id="UP000002209">
    <property type="component" value="Chromosome"/>
</dbReference>
<evidence type="ECO:0000259" key="4">
    <source>
        <dbReference type="Pfam" id="PF00155"/>
    </source>
</evidence>
<accession>C1A6V8</accession>
<organism evidence="5 6">
    <name type="scientific">Gemmatimonas aurantiaca (strain DSM 14586 / JCM 11422 / NBRC 100505 / T-27)</name>
    <dbReference type="NCBI Taxonomy" id="379066"/>
    <lineage>
        <taxon>Bacteria</taxon>
        <taxon>Pseudomonadati</taxon>
        <taxon>Gemmatimonadota</taxon>
        <taxon>Gemmatimonadia</taxon>
        <taxon>Gemmatimonadales</taxon>
        <taxon>Gemmatimonadaceae</taxon>
        <taxon>Gemmatimonas</taxon>
    </lineage>
</organism>
<dbReference type="AlphaFoldDB" id="C1A6V8"/>
<keyword evidence="6" id="KW-1185">Reference proteome</keyword>
<dbReference type="STRING" id="379066.GAU_0926"/>
<dbReference type="GO" id="GO:0030170">
    <property type="term" value="F:pyridoxal phosphate binding"/>
    <property type="evidence" value="ECO:0007669"/>
    <property type="project" value="InterPro"/>
</dbReference>
<dbReference type="PANTHER" id="PTHR42832">
    <property type="entry name" value="AMINO ACID AMINOTRANSFERASE"/>
    <property type="match status" value="1"/>
</dbReference>
<evidence type="ECO:0000313" key="6">
    <source>
        <dbReference type="Proteomes" id="UP000002209"/>
    </source>
</evidence>